<evidence type="ECO:0000256" key="2">
    <source>
        <dbReference type="ARBA" id="ARBA00008520"/>
    </source>
</evidence>
<evidence type="ECO:0000256" key="4">
    <source>
        <dbReference type="ARBA" id="ARBA00017470"/>
    </source>
</evidence>
<accession>A0A853F8M4</accession>
<dbReference type="PANTHER" id="PTHR43649:SF31">
    <property type="entry name" value="SN-GLYCEROL-3-PHOSPHATE-BINDING PERIPLASMIC PROTEIN UGPB"/>
    <property type="match status" value="1"/>
</dbReference>
<proteinExistence type="inferred from homology"/>
<comment type="subcellular location">
    <subcellularLocation>
        <location evidence="1">Periplasm</location>
    </subcellularLocation>
</comment>
<sequence>MKINRLYGAHGFRGALAWLATGLLLCGPGAAWAATDVEVWHTLNAHNADVFKDLVDDFNDSQKDIKVKLKSFTSESDLQAKLLAIKKAADRPQLVQLDDERTPEKLAHADDIVPLYKLLNKHPIKDAKWFLSDKNTFARDSRGRLIAFPYMADIPVMYYNVGAFKKAGLANAVPDRAWSGLQAQLVTLANNGSRNCPLTSDQPVSVNLENLAAVNNQLYASNENGLKGKGDPAFTFDVMYIRHLSMMISWVRSELMVRPEFDSVATKRFANDECAVLMSSSSNIGWFKDTRKLDFGVSGLPYYPQVTGKPGNPFVGGAALWLMAGHPDKSDAASLAFLNWLAQPKHAARWYQETGFLPLTDQAFGLTGENYYDKLGNWRQLVAAQQSTPTANGRGFRIDNYPAIRAMFRRTLDRALDGKEPAVTALKTASAEASRLMRQK</sequence>
<evidence type="ECO:0000256" key="1">
    <source>
        <dbReference type="ARBA" id="ARBA00004418"/>
    </source>
</evidence>
<keyword evidence="5" id="KW-0813">Transport</keyword>
<feature type="signal peptide" evidence="7">
    <location>
        <begin position="1"/>
        <end position="33"/>
    </location>
</feature>
<dbReference type="Pfam" id="PF13416">
    <property type="entry name" value="SBP_bac_8"/>
    <property type="match status" value="1"/>
</dbReference>
<dbReference type="PANTHER" id="PTHR43649">
    <property type="entry name" value="ARABINOSE-BINDING PROTEIN-RELATED"/>
    <property type="match status" value="1"/>
</dbReference>
<dbReference type="InterPro" id="IPR006059">
    <property type="entry name" value="SBP"/>
</dbReference>
<keyword evidence="9" id="KW-1185">Reference proteome</keyword>
<dbReference type="OrthoDB" id="4393730at2"/>
<evidence type="ECO:0000256" key="6">
    <source>
        <dbReference type="ARBA" id="ARBA00022729"/>
    </source>
</evidence>
<dbReference type="RefSeq" id="WP_129968918.1">
    <property type="nucleotide sequence ID" value="NZ_JACCEW010000002.1"/>
</dbReference>
<dbReference type="Proteomes" id="UP000580517">
    <property type="component" value="Unassembled WGS sequence"/>
</dbReference>
<dbReference type="GO" id="GO:0042597">
    <property type="term" value="C:periplasmic space"/>
    <property type="evidence" value="ECO:0007669"/>
    <property type="project" value="UniProtKB-SubCell"/>
</dbReference>
<protein>
    <recommendedName>
        <fullName evidence="4">sn-glycerol-3-phosphate-binding periplasmic protein UgpB</fullName>
    </recommendedName>
</protein>
<gene>
    <name evidence="8" type="ORF">H0A68_08975</name>
</gene>
<evidence type="ECO:0000256" key="5">
    <source>
        <dbReference type="ARBA" id="ARBA00022448"/>
    </source>
</evidence>
<evidence type="ECO:0000313" key="8">
    <source>
        <dbReference type="EMBL" id="NYT37004.1"/>
    </source>
</evidence>
<feature type="chain" id="PRO_5032973878" description="sn-glycerol-3-phosphate-binding periplasmic protein UgpB" evidence="7">
    <location>
        <begin position="34"/>
        <end position="440"/>
    </location>
</feature>
<reference evidence="8 9" key="1">
    <citation type="submission" date="2020-07" db="EMBL/GenBank/DDBJ databases">
        <title>Taxonomic revisions and descriptions of new bacterial species based on genomic comparisons in the high-G+C-content subgroup of the family Alcaligenaceae.</title>
        <authorList>
            <person name="Szabo A."/>
            <person name="Felfoldi T."/>
        </authorList>
    </citation>
    <scope>NUCLEOTIDE SEQUENCE [LARGE SCALE GENOMIC DNA]</scope>
    <source>
        <strain evidence="8 9">DSM 25264</strain>
    </source>
</reference>
<comment type="caution">
    <text evidence="8">The sequence shown here is derived from an EMBL/GenBank/DDBJ whole genome shotgun (WGS) entry which is preliminary data.</text>
</comment>
<evidence type="ECO:0000313" key="9">
    <source>
        <dbReference type="Proteomes" id="UP000580517"/>
    </source>
</evidence>
<organism evidence="8 9">
    <name type="scientific">Allopusillimonas soli</name>
    <dbReference type="NCBI Taxonomy" id="659016"/>
    <lineage>
        <taxon>Bacteria</taxon>
        <taxon>Pseudomonadati</taxon>
        <taxon>Pseudomonadota</taxon>
        <taxon>Betaproteobacteria</taxon>
        <taxon>Burkholderiales</taxon>
        <taxon>Alcaligenaceae</taxon>
        <taxon>Allopusillimonas</taxon>
    </lineage>
</organism>
<dbReference type="EMBL" id="JACCEW010000002">
    <property type="protein sequence ID" value="NYT37004.1"/>
    <property type="molecule type" value="Genomic_DNA"/>
</dbReference>
<comment type="subunit">
    <text evidence="3">The complex is composed of two ATP-binding proteins (UgpC), two transmembrane proteins (UgpA and UgpE) and a solute-binding protein (UgpB).</text>
</comment>
<dbReference type="AlphaFoldDB" id="A0A853F8M4"/>
<comment type="similarity">
    <text evidence="2">Belongs to the bacterial solute-binding protein 1 family.</text>
</comment>
<dbReference type="InterPro" id="IPR050490">
    <property type="entry name" value="Bact_solute-bd_prot1"/>
</dbReference>
<name>A0A853F8M4_9BURK</name>
<evidence type="ECO:0000256" key="7">
    <source>
        <dbReference type="SAM" id="SignalP"/>
    </source>
</evidence>
<dbReference type="Gene3D" id="3.40.190.10">
    <property type="entry name" value="Periplasmic binding protein-like II"/>
    <property type="match status" value="2"/>
</dbReference>
<keyword evidence="6 7" id="KW-0732">Signal</keyword>
<dbReference type="SUPFAM" id="SSF53850">
    <property type="entry name" value="Periplasmic binding protein-like II"/>
    <property type="match status" value="1"/>
</dbReference>
<evidence type="ECO:0000256" key="3">
    <source>
        <dbReference type="ARBA" id="ARBA00011557"/>
    </source>
</evidence>